<dbReference type="PANTHER" id="PTHR10741">
    <property type="entry name" value="TRANSLIN AND TRANSLIN ASSOCIATED PROTEIN X"/>
    <property type="match status" value="1"/>
</dbReference>
<dbReference type="GO" id="GO:0005634">
    <property type="term" value="C:nucleus"/>
    <property type="evidence" value="ECO:0007669"/>
    <property type="project" value="UniProtKB-SubCell"/>
</dbReference>
<proteinExistence type="inferred from homology"/>
<dbReference type="Pfam" id="PF01997">
    <property type="entry name" value="Translin"/>
    <property type="match status" value="1"/>
</dbReference>
<name>A0A8J2RGY8_9CRUS</name>
<dbReference type="Gene3D" id="1.20.58.190">
    <property type="entry name" value="Translin, domain 1"/>
    <property type="match status" value="1"/>
</dbReference>
<evidence type="ECO:0000256" key="6">
    <source>
        <dbReference type="PIRSR" id="PIRSR602848-1"/>
    </source>
</evidence>
<dbReference type="GO" id="GO:0005737">
    <property type="term" value="C:cytoplasm"/>
    <property type="evidence" value="ECO:0007669"/>
    <property type="project" value="UniProtKB-SubCell"/>
</dbReference>
<dbReference type="Gene3D" id="1.20.58.200">
    <property type="entry name" value="Translin, domain 2"/>
    <property type="match status" value="1"/>
</dbReference>
<dbReference type="InterPro" id="IPR002848">
    <property type="entry name" value="Translin_fam"/>
</dbReference>
<evidence type="ECO:0000256" key="1">
    <source>
        <dbReference type="ARBA" id="ARBA00004123"/>
    </source>
</evidence>
<dbReference type="InterPro" id="IPR016068">
    <property type="entry name" value="Translin_N"/>
</dbReference>
<feature type="binding site" evidence="6">
    <location>
        <position position="122"/>
    </location>
    <ligand>
        <name>Mg(2+)</name>
        <dbReference type="ChEBI" id="CHEBI:18420"/>
    </ligand>
</feature>
<dbReference type="GO" id="GO:0043565">
    <property type="term" value="F:sequence-specific DNA binding"/>
    <property type="evidence" value="ECO:0007669"/>
    <property type="project" value="InterPro"/>
</dbReference>
<keyword evidence="8" id="KW-1185">Reference proteome</keyword>
<dbReference type="GO" id="GO:0046872">
    <property type="term" value="F:metal ion binding"/>
    <property type="evidence" value="ECO:0007669"/>
    <property type="project" value="UniProtKB-KW"/>
</dbReference>
<dbReference type="FunFam" id="1.20.58.200:FF:000001">
    <property type="entry name" value="Translin-associated factor X"/>
    <property type="match status" value="1"/>
</dbReference>
<dbReference type="SUPFAM" id="SSF74784">
    <property type="entry name" value="Translin"/>
    <property type="match status" value="1"/>
</dbReference>
<evidence type="ECO:0000256" key="3">
    <source>
        <dbReference type="ARBA" id="ARBA00005902"/>
    </source>
</evidence>
<dbReference type="InterPro" id="IPR016069">
    <property type="entry name" value="Translin_C"/>
</dbReference>
<keyword evidence="6" id="KW-0460">Magnesium</keyword>
<protein>
    <recommendedName>
        <fullName evidence="9">Translin-associated protein X</fullName>
    </recommendedName>
</protein>
<reference evidence="7" key="1">
    <citation type="submission" date="2021-11" db="EMBL/GenBank/DDBJ databases">
        <authorList>
            <person name="Schell T."/>
        </authorList>
    </citation>
    <scope>NUCLEOTIDE SEQUENCE</scope>
    <source>
        <strain evidence="7">M5</strain>
    </source>
</reference>
<dbReference type="EMBL" id="CAKKLH010000135">
    <property type="protein sequence ID" value="CAH0104333.1"/>
    <property type="molecule type" value="Genomic_DNA"/>
</dbReference>
<evidence type="ECO:0000313" key="7">
    <source>
        <dbReference type="EMBL" id="CAH0104333.1"/>
    </source>
</evidence>
<organism evidence="7 8">
    <name type="scientific">Daphnia galeata</name>
    <dbReference type="NCBI Taxonomy" id="27404"/>
    <lineage>
        <taxon>Eukaryota</taxon>
        <taxon>Metazoa</taxon>
        <taxon>Ecdysozoa</taxon>
        <taxon>Arthropoda</taxon>
        <taxon>Crustacea</taxon>
        <taxon>Branchiopoda</taxon>
        <taxon>Diplostraca</taxon>
        <taxon>Cladocera</taxon>
        <taxon>Anomopoda</taxon>
        <taxon>Daphniidae</taxon>
        <taxon>Daphnia</taxon>
    </lineage>
</organism>
<dbReference type="OrthoDB" id="9995434at2759"/>
<dbReference type="InterPro" id="IPR036081">
    <property type="entry name" value="Translin_sf"/>
</dbReference>
<keyword evidence="5" id="KW-0539">Nucleus</keyword>
<sequence>METASSTSQHSVATPIVEPEESFDPEIQSFFYDCSKKLDTHHDRYERVVKLSRDITIDSKRVIFLLHRVQDESSKMKVCTEAEGKLQVVINSSWNRLAKELVGQDHHHYLRAYSPGLQEFIEAMSFLQFIRDGNLITLEEVQKKLTYSEELNVPVPVYEYLLGIADLTGELMRLCINAVGRGETQLVFNTCMSLRKIHEALSSLNLGFQRELKRKLQVSRQSLQKVETACYTVQVRGSEIPKELLAAKAVLSDDNPTWNEEYD</sequence>
<dbReference type="AlphaFoldDB" id="A0A8J2RGY8"/>
<evidence type="ECO:0008006" key="9">
    <source>
        <dbReference type="Google" id="ProtNLM"/>
    </source>
</evidence>
<evidence type="ECO:0000256" key="5">
    <source>
        <dbReference type="ARBA" id="ARBA00023242"/>
    </source>
</evidence>
<dbReference type="Proteomes" id="UP000789390">
    <property type="component" value="Unassembled WGS sequence"/>
</dbReference>
<evidence type="ECO:0000313" key="8">
    <source>
        <dbReference type="Proteomes" id="UP000789390"/>
    </source>
</evidence>
<evidence type="ECO:0000256" key="2">
    <source>
        <dbReference type="ARBA" id="ARBA00004496"/>
    </source>
</evidence>
<comment type="caution">
    <text evidence="7">The sequence shown here is derived from an EMBL/GenBank/DDBJ whole genome shotgun (WGS) entry which is preliminary data.</text>
</comment>
<feature type="binding site" evidence="6">
    <location>
        <position position="170"/>
    </location>
    <ligand>
        <name>Mg(2+)</name>
        <dbReference type="ChEBI" id="CHEBI:18420"/>
    </ligand>
</feature>
<comment type="subcellular location">
    <subcellularLocation>
        <location evidence="2">Cytoplasm</location>
    </subcellularLocation>
    <subcellularLocation>
        <location evidence="1">Nucleus</location>
    </subcellularLocation>
</comment>
<accession>A0A8J2RGY8</accession>
<dbReference type="CDD" id="cd14820">
    <property type="entry name" value="TRAX"/>
    <property type="match status" value="1"/>
</dbReference>
<evidence type="ECO:0000256" key="4">
    <source>
        <dbReference type="ARBA" id="ARBA00022490"/>
    </source>
</evidence>
<comment type="similarity">
    <text evidence="3">Belongs to the translin family.</text>
</comment>
<gene>
    <name evidence="7" type="ORF">DGAL_LOCUS7103</name>
</gene>
<keyword evidence="4" id="KW-0963">Cytoplasm</keyword>
<keyword evidence="6" id="KW-0479">Metal-binding</keyword>